<reference evidence="1 2" key="1">
    <citation type="submission" date="2009-10" db="EMBL/GenBank/DDBJ databases">
        <title>Complete sequence of chromosome of Ammonifex degensii KC4.</title>
        <authorList>
            <consortium name="US DOE Joint Genome Institute"/>
            <person name="Kerfeld C."/>
            <person name="Goodner B."/>
            <person name="Huber H."/>
            <person name="Stetter K."/>
            <person name="Lucas S."/>
            <person name="Copeland A."/>
            <person name="Lapidus A."/>
            <person name="Glavina del Rio T."/>
            <person name="Dalin E."/>
            <person name="Tice H."/>
            <person name="Bruce D."/>
            <person name="Goodwin L."/>
            <person name="Pitluck S."/>
            <person name="Saunders E."/>
            <person name="Brettin T."/>
            <person name="Detter J.C."/>
            <person name="Han C."/>
            <person name="Larimer F."/>
            <person name="Land M."/>
            <person name="Hauser L."/>
            <person name="Kyrpides N."/>
            <person name="Ovchinnikova G."/>
            <person name="Richardson P."/>
        </authorList>
    </citation>
    <scope>NUCLEOTIDE SEQUENCE [LARGE SCALE GENOMIC DNA]</scope>
    <source>
        <strain evidence="2">DSM 10501 / KC4</strain>
    </source>
</reference>
<evidence type="ECO:0000313" key="1">
    <source>
        <dbReference type="EMBL" id="ACX52450.1"/>
    </source>
</evidence>
<dbReference type="KEGG" id="adg:Adeg_1343"/>
<sequence length="196" mass="22767">MLPDFPKVKEKILEALSKRIQTRSMPWLFQRAKHLRYHEGHRYRIVRADGSVVEDEFKEASSKISLDLSQWDSITTKDIIARIDTAAEEIESQVARHFYGEISKSAEGVGNVIDAGGRPFTAEMYLEVLEKVQLDFYEDGTPHELALVCSPNMAPRIKAELQRLHDEPELARRYNELIEKKRTEWRERENSRKLVG</sequence>
<dbReference type="OrthoDB" id="7867973at2"/>
<evidence type="ECO:0000313" key="2">
    <source>
        <dbReference type="Proteomes" id="UP000002620"/>
    </source>
</evidence>
<dbReference type="STRING" id="429009.Adeg_1343"/>
<dbReference type="EMBL" id="CP001785">
    <property type="protein sequence ID" value="ACX52450.1"/>
    <property type="molecule type" value="Genomic_DNA"/>
</dbReference>
<dbReference type="HOGENOM" id="CLU_1387764_0_0_9"/>
<dbReference type="Proteomes" id="UP000002620">
    <property type="component" value="Chromosome"/>
</dbReference>
<accession>C9R821</accession>
<dbReference type="AlphaFoldDB" id="C9R821"/>
<gene>
    <name evidence="1" type="ordered locus">Adeg_1343</name>
</gene>
<dbReference type="RefSeq" id="WP_015739327.1">
    <property type="nucleotide sequence ID" value="NC_013385.1"/>
</dbReference>
<organism evidence="1 2">
    <name type="scientific">Ammonifex degensii (strain DSM 10501 / KC4)</name>
    <dbReference type="NCBI Taxonomy" id="429009"/>
    <lineage>
        <taxon>Bacteria</taxon>
        <taxon>Bacillati</taxon>
        <taxon>Bacillota</taxon>
        <taxon>Clostridia</taxon>
        <taxon>Thermoanaerobacterales</taxon>
        <taxon>Thermoanaerobacteraceae</taxon>
        <taxon>Ammonifex</taxon>
    </lineage>
</organism>
<name>C9R821_AMMDK</name>
<protein>
    <submittedName>
        <fullName evidence="1">Uncharacterized protein</fullName>
    </submittedName>
</protein>
<keyword evidence="2" id="KW-1185">Reference proteome</keyword>
<proteinExistence type="predicted"/>